<dbReference type="PANTHER" id="PTHR38681:SF1">
    <property type="entry name" value="RETROVIRUS-RELATED POL POLYPROTEIN FROM TRANSPOSON 412-LIKE PROTEIN"/>
    <property type="match status" value="1"/>
</dbReference>
<keyword evidence="2" id="KW-1185">Reference proteome</keyword>
<dbReference type="AlphaFoldDB" id="A0A4Y2M4W9"/>
<reference evidence="1 2" key="1">
    <citation type="journal article" date="2019" name="Sci. Rep.">
        <title>Orb-weaving spider Araneus ventricosus genome elucidates the spidroin gene catalogue.</title>
        <authorList>
            <person name="Kono N."/>
            <person name="Nakamura H."/>
            <person name="Ohtoshi R."/>
            <person name="Moran D.A.P."/>
            <person name="Shinohara A."/>
            <person name="Yoshida Y."/>
            <person name="Fujiwara M."/>
            <person name="Mori M."/>
            <person name="Tomita M."/>
            <person name="Arakawa K."/>
        </authorList>
    </citation>
    <scope>NUCLEOTIDE SEQUENCE [LARGE SCALE GENOMIC DNA]</scope>
</reference>
<evidence type="ECO:0000313" key="2">
    <source>
        <dbReference type="Proteomes" id="UP000499080"/>
    </source>
</evidence>
<comment type="caution">
    <text evidence="1">The sequence shown here is derived from an EMBL/GenBank/DDBJ whole genome shotgun (WGS) entry which is preliminary data.</text>
</comment>
<protein>
    <submittedName>
        <fullName evidence="1">Uncharacterized protein</fullName>
    </submittedName>
</protein>
<name>A0A4Y2M4W9_ARAVE</name>
<evidence type="ECO:0000313" key="1">
    <source>
        <dbReference type="EMBL" id="GBN20756.1"/>
    </source>
</evidence>
<dbReference type="PANTHER" id="PTHR38681">
    <property type="entry name" value="RETROVIRUS-RELATED POL POLYPROTEIN FROM TRANSPOSON 412-LIKE PROTEIN-RELATED"/>
    <property type="match status" value="1"/>
</dbReference>
<dbReference type="EMBL" id="BGPR01006656">
    <property type="protein sequence ID" value="GBN20756.1"/>
    <property type="molecule type" value="Genomic_DNA"/>
</dbReference>
<sequence length="140" mass="15616">MLFSHHLLKNAAKEQVRLHSLVKNTVKKDRTPIARTNDTQSAFESCKRPVPTSHHCSALAFVSGDLLNASHEFLKIDQIRKSLEPPYAGPYKVLSRTSKVFTVGVDSRPVKVSIDELKAADVFPDEVAFWISSLIPTCRS</sequence>
<proteinExistence type="predicted"/>
<dbReference type="Proteomes" id="UP000499080">
    <property type="component" value="Unassembled WGS sequence"/>
</dbReference>
<gene>
    <name evidence="1" type="ORF">AVEN_104148_1</name>
</gene>
<dbReference type="OrthoDB" id="422540at2759"/>
<organism evidence="1 2">
    <name type="scientific">Araneus ventricosus</name>
    <name type="common">Orbweaver spider</name>
    <name type="synonym">Epeira ventricosa</name>
    <dbReference type="NCBI Taxonomy" id="182803"/>
    <lineage>
        <taxon>Eukaryota</taxon>
        <taxon>Metazoa</taxon>
        <taxon>Ecdysozoa</taxon>
        <taxon>Arthropoda</taxon>
        <taxon>Chelicerata</taxon>
        <taxon>Arachnida</taxon>
        <taxon>Araneae</taxon>
        <taxon>Araneomorphae</taxon>
        <taxon>Entelegynae</taxon>
        <taxon>Araneoidea</taxon>
        <taxon>Araneidae</taxon>
        <taxon>Araneus</taxon>
    </lineage>
</organism>
<accession>A0A4Y2M4W9</accession>